<sequence length="273" mass="32603">MADGHNINWREICDKDIKKQKSNKNIKRDLDVIEICLNERKLESVCNFKQYPNLKYLWLSNNRLRHIDCLGFNFRITELHLQYNFLKDITGALSHLTQIEVLMLQGNQLTNLEKVIKEFRRMQNLQILNMFDNPLAQEKDYRHYTIYHIPSVAILDRKEVQSKERSVAKKVYDQKNEMVRETIAFLRRSQGPPDLYYRRNHDLKLTTAVSPTQFFQMQRPTTGELETAFNSRVQTKALWTYNYLDWSQIPSPHERRINRELQVEPEVLSVAFK</sequence>
<dbReference type="Gene3D" id="3.80.10.10">
    <property type="entry name" value="Ribonuclease Inhibitor"/>
    <property type="match status" value="1"/>
</dbReference>
<dbReference type="Proteomes" id="UP000593567">
    <property type="component" value="Unassembled WGS sequence"/>
</dbReference>
<dbReference type="InterPro" id="IPR042655">
    <property type="entry name" value="LRC72"/>
</dbReference>
<reference evidence="1" key="1">
    <citation type="submission" date="2020-06" db="EMBL/GenBank/DDBJ databases">
        <title>Draft genome of Bugula neritina, a colonial animal packing powerful symbionts and potential medicines.</title>
        <authorList>
            <person name="Rayko M."/>
        </authorList>
    </citation>
    <scope>NUCLEOTIDE SEQUENCE [LARGE SCALE GENOMIC DNA]</scope>
    <source>
        <strain evidence="1">Kwan_BN1</strain>
    </source>
</reference>
<dbReference type="OrthoDB" id="10251250at2759"/>
<evidence type="ECO:0000313" key="2">
    <source>
        <dbReference type="Proteomes" id="UP000593567"/>
    </source>
</evidence>
<dbReference type="InterPro" id="IPR032675">
    <property type="entry name" value="LRR_dom_sf"/>
</dbReference>
<dbReference type="PANTHER" id="PTHR46759">
    <property type="entry name" value="LEUCINE-RICH REPEAT-CONTAINING PROTEIN 72"/>
    <property type="match status" value="1"/>
</dbReference>
<dbReference type="SUPFAM" id="SSF52075">
    <property type="entry name" value="Outer arm dynein light chain 1"/>
    <property type="match status" value="1"/>
</dbReference>
<protein>
    <submittedName>
        <fullName evidence="1">LRRC72</fullName>
    </submittedName>
</protein>
<dbReference type="AlphaFoldDB" id="A0A7J7JHQ2"/>
<gene>
    <name evidence="1" type="ORF">EB796_016561</name>
</gene>
<dbReference type="InterPro" id="IPR001611">
    <property type="entry name" value="Leu-rich_rpt"/>
</dbReference>
<accession>A0A7J7JHQ2</accession>
<evidence type="ECO:0000313" key="1">
    <source>
        <dbReference type="EMBL" id="KAF6025131.1"/>
    </source>
</evidence>
<organism evidence="1 2">
    <name type="scientific">Bugula neritina</name>
    <name type="common">Brown bryozoan</name>
    <name type="synonym">Sertularia neritina</name>
    <dbReference type="NCBI Taxonomy" id="10212"/>
    <lineage>
        <taxon>Eukaryota</taxon>
        <taxon>Metazoa</taxon>
        <taxon>Spiralia</taxon>
        <taxon>Lophotrochozoa</taxon>
        <taxon>Bryozoa</taxon>
        <taxon>Gymnolaemata</taxon>
        <taxon>Cheilostomatida</taxon>
        <taxon>Flustrina</taxon>
        <taxon>Buguloidea</taxon>
        <taxon>Bugulidae</taxon>
        <taxon>Bugula</taxon>
    </lineage>
</organism>
<dbReference type="PROSITE" id="PS51450">
    <property type="entry name" value="LRR"/>
    <property type="match status" value="1"/>
</dbReference>
<comment type="caution">
    <text evidence="1">The sequence shown here is derived from an EMBL/GenBank/DDBJ whole genome shotgun (WGS) entry which is preliminary data.</text>
</comment>
<keyword evidence="2" id="KW-1185">Reference proteome</keyword>
<dbReference type="EMBL" id="VXIV02002492">
    <property type="protein sequence ID" value="KAF6025131.1"/>
    <property type="molecule type" value="Genomic_DNA"/>
</dbReference>
<dbReference type="Pfam" id="PF14580">
    <property type="entry name" value="LRR_9"/>
    <property type="match status" value="1"/>
</dbReference>
<proteinExistence type="predicted"/>
<dbReference type="PANTHER" id="PTHR46759:SF1">
    <property type="entry name" value="LEUCINE-RICH REPEAT-CONTAINING PROTEIN 72"/>
    <property type="match status" value="1"/>
</dbReference>
<name>A0A7J7JHQ2_BUGNE</name>